<evidence type="ECO:0000313" key="5">
    <source>
        <dbReference type="Proteomes" id="UP000003947"/>
    </source>
</evidence>
<dbReference type="HOGENOM" id="CLU_026673_3_4_5"/>
<dbReference type="InterPro" id="IPR020843">
    <property type="entry name" value="ER"/>
</dbReference>
<reference evidence="4 5" key="1">
    <citation type="submission" date="2012-02" db="EMBL/GenBank/DDBJ databases">
        <title>Improved High-Quality Draft sequence of Microvirga sp. WSM3557.</title>
        <authorList>
            <consortium name="US DOE Joint Genome Institute"/>
            <person name="Lucas S."/>
            <person name="Han J."/>
            <person name="Lapidus A."/>
            <person name="Cheng J.-F."/>
            <person name="Goodwin L."/>
            <person name="Pitluck S."/>
            <person name="Peters L."/>
            <person name="Zhang X."/>
            <person name="Detter J.C."/>
            <person name="Han C."/>
            <person name="Tapia R."/>
            <person name="Land M."/>
            <person name="Hauser L."/>
            <person name="Kyrpides N."/>
            <person name="Ivanova N."/>
            <person name="Pagani I."/>
            <person name="Brau L."/>
            <person name="Yates R."/>
            <person name="O'Hara G."/>
            <person name="Rui T."/>
            <person name="Howieson J."/>
            <person name="Reeve W."/>
            <person name="Woyke T."/>
        </authorList>
    </citation>
    <scope>NUCLEOTIDE SEQUENCE [LARGE SCALE GENOMIC DNA]</scope>
    <source>
        <strain evidence="4 5">WSM3557</strain>
    </source>
</reference>
<dbReference type="SMART" id="SM00829">
    <property type="entry name" value="PKS_ER"/>
    <property type="match status" value="1"/>
</dbReference>
<dbReference type="PANTHER" id="PTHR48106">
    <property type="entry name" value="QUINONE OXIDOREDUCTASE PIG3-RELATED"/>
    <property type="match status" value="1"/>
</dbReference>
<dbReference type="Gene3D" id="3.40.50.720">
    <property type="entry name" value="NAD(P)-binding Rossmann-like Domain"/>
    <property type="match status" value="1"/>
</dbReference>
<dbReference type="NCBIfam" id="TIGR02824">
    <property type="entry name" value="quinone_pig3"/>
    <property type="match status" value="1"/>
</dbReference>
<dbReference type="RefSeq" id="WP_009490380.1">
    <property type="nucleotide sequence ID" value="NZ_CP141050.1"/>
</dbReference>
<name>I4Z1N1_9HYPH</name>
<dbReference type="InterPro" id="IPR011032">
    <property type="entry name" value="GroES-like_sf"/>
</dbReference>
<dbReference type="AlphaFoldDB" id="I4Z1N1"/>
<proteinExistence type="predicted"/>
<dbReference type="Gene3D" id="3.90.180.10">
    <property type="entry name" value="Medium-chain alcohol dehydrogenases, catalytic domain"/>
    <property type="match status" value="1"/>
</dbReference>
<protein>
    <submittedName>
        <fullName evidence="4">Putative NAD(P)H quinone oxidoreductase, PIG3 family</fullName>
    </submittedName>
</protein>
<keyword evidence="1" id="KW-0521">NADP</keyword>
<dbReference type="GO" id="GO:0008270">
    <property type="term" value="F:zinc ion binding"/>
    <property type="evidence" value="ECO:0007669"/>
    <property type="project" value="InterPro"/>
</dbReference>
<dbReference type="Pfam" id="PF13602">
    <property type="entry name" value="ADH_zinc_N_2"/>
    <property type="match status" value="1"/>
</dbReference>
<evidence type="ECO:0000259" key="3">
    <source>
        <dbReference type="SMART" id="SM00829"/>
    </source>
</evidence>
<dbReference type="PROSITE" id="PS01162">
    <property type="entry name" value="QOR_ZETA_CRYSTAL"/>
    <property type="match status" value="1"/>
</dbReference>
<dbReference type="SUPFAM" id="SSF51735">
    <property type="entry name" value="NAD(P)-binding Rossmann-fold domains"/>
    <property type="match status" value="1"/>
</dbReference>
<dbReference type="CDD" id="cd05276">
    <property type="entry name" value="p53_inducible_oxidoreductase"/>
    <property type="match status" value="1"/>
</dbReference>
<dbReference type="STRING" id="864069.MicloDRAFT_00014440"/>
<dbReference type="Proteomes" id="UP000003947">
    <property type="component" value="Unassembled WGS sequence"/>
</dbReference>
<dbReference type="PATRIC" id="fig|864069.3.peg.1602"/>
<keyword evidence="5" id="KW-1185">Reference proteome</keyword>
<accession>I4Z1N1</accession>
<dbReference type="SUPFAM" id="SSF50129">
    <property type="entry name" value="GroES-like"/>
    <property type="match status" value="1"/>
</dbReference>
<dbReference type="InterPro" id="IPR013154">
    <property type="entry name" value="ADH-like_N"/>
</dbReference>
<keyword evidence="2" id="KW-0560">Oxidoreductase</keyword>
<evidence type="ECO:0000256" key="1">
    <source>
        <dbReference type="ARBA" id="ARBA00022857"/>
    </source>
</evidence>
<evidence type="ECO:0000313" key="4">
    <source>
        <dbReference type="EMBL" id="EIM30123.1"/>
    </source>
</evidence>
<dbReference type="GO" id="GO:0070402">
    <property type="term" value="F:NADPH binding"/>
    <property type="evidence" value="ECO:0007669"/>
    <property type="project" value="TreeGrafter"/>
</dbReference>
<dbReference type="Pfam" id="PF08240">
    <property type="entry name" value="ADH_N"/>
    <property type="match status" value="1"/>
</dbReference>
<organism evidence="4 5">
    <name type="scientific">Microvirga lotononidis</name>
    <dbReference type="NCBI Taxonomy" id="864069"/>
    <lineage>
        <taxon>Bacteria</taxon>
        <taxon>Pseudomonadati</taxon>
        <taxon>Pseudomonadota</taxon>
        <taxon>Alphaproteobacteria</taxon>
        <taxon>Hyphomicrobiales</taxon>
        <taxon>Methylobacteriaceae</taxon>
        <taxon>Microvirga</taxon>
    </lineage>
</organism>
<sequence length="330" mass="34801">MRAVILPHTGGPEALVSAEVPDPHPSSGEVVIDVHATALNFADLLQRKGTYGTPASLPGILGIECSGTIHAIGQNVQGWNVGDEVCALVSGGAYAERVAVPATQLLRRPHNVDIIAAAALPEAACTVWSNIIDISGLAAGEVVLVHGGAGGIGTFAIQASRAIGARVFATAGGGDKMQRCIDLGAERAISYRDEDFVTIIRDETAQHGADVILDNMGAAYLSRNIDALAPDGRIAIIGLQSGRDAQIPLGRMMAKRGSLFTTSLRDRPLGAKARIVEGVRRDLWPHVESGRILPTVDRIFPFAEMAVAHRYMESGRHVGKIVVTVKEKHA</sequence>
<dbReference type="GO" id="GO:0016651">
    <property type="term" value="F:oxidoreductase activity, acting on NAD(P)H"/>
    <property type="evidence" value="ECO:0007669"/>
    <property type="project" value="TreeGrafter"/>
</dbReference>
<dbReference type="OrthoDB" id="9805883at2"/>
<dbReference type="PANTHER" id="PTHR48106:SF8">
    <property type="entry name" value="OS02G0805600 PROTEIN"/>
    <property type="match status" value="1"/>
</dbReference>
<dbReference type="InterPro" id="IPR036291">
    <property type="entry name" value="NAD(P)-bd_dom_sf"/>
</dbReference>
<dbReference type="eggNOG" id="COG0604">
    <property type="taxonomic scope" value="Bacteria"/>
</dbReference>
<gene>
    <name evidence="4" type="ORF">MicloDRAFT_00014440</name>
</gene>
<dbReference type="EMBL" id="JH660640">
    <property type="protein sequence ID" value="EIM30123.1"/>
    <property type="molecule type" value="Genomic_DNA"/>
</dbReference>
<dbReference type="InterPro" id="IPR014189">
    <property type="entry name" value="Quinone_OxRdtase_PIG3"/>
</dbReference>
<dbReference type="InterPro" id="IPR002364">
    <property type="entry name" value="Quin_OxRdtase/zeta-crystal_CS"/>
</dbReference>
<evidence type="ECO:0000256" key="2">
    <source>
        <dbReference type="ARBA" id="ARBA00023002"/>
    </source>
</evidence>
<feature type="domain" description="Enoyl reductase (ER)" evidence="3">
    <location>
        <begin position="10"/>
        <end position="323"/>
    </location>
</feature>